<feature type="domain" description="Glycosyltransferase 2-like" evidence="1">
    <location>
        <begin position="13"/>
        <end position="180"/>
    </location>
</feature>
<evidence type="ECO:0000313" key="2">
    <source>
        <dbReference type="EMBL" id="KOF02901.1"/>
    </source>
</evidence>
<dbReference type="PANTHER" id="PTHR22916:SF3">
    <property type="entry name" value="UDP-GLCNAC:BETAGAL BETA-1,3-N-ACETYLGLUCOSAMINYLTRANSFERASE-LIKE PROTEIN 1"/>
    <property type="match status" value="1"/>
</dbReference>
<evidence type="ECO:0000313" key="3">
    <source>
        <dbReference type="Proteomes" id="UP000036908"/>
    </source>
</evidence>
<dbReference type="RefSeq" id="WP_071426772.1">
    <property type="nucleotide sequence ID" value="NZ_JSVA01000010.1"/>
</dbReference>
<name>A0A0L8AKY0_9BACT</name>
<keyword evidence="2" id="KW-0808">Transferase</keyword>
<dbReference type="Gene3D" id="3.90.550.10">
    <property type="entry name" value="Spore Coat Polysaccharide Biosynthesis Protein SpsA, Chain A"/>
    <property type="match status" value="1"/>
</dbReference>
<dbReference type="AlphaFoldDB" id="A0A0L8AKY0"/>
<accession>A0A0L8AKY0</accession>
<sequence>MNSNSSGASPLVSIIMAAKDTAPYLHECIDSIIAQSYPHWELIAVNDHSTDETPEILKAYTQKDKRIKLYHSERNFLIPTLKHGYAYAQGELINRMDSDDIMPPDKLQVLVEEWQKYGKGTVVAGGTAHFVDEGEVGEGFLRYDRWLNEIATDDNHYEEIYKECSIPSQCWLMHKDDFDAVGAFNPEVYPEDYDLCFRVYKHGLKIVGLNKVLNHWRDRPDRISRTLKVYKDNRYFDLKLGYFFELDRDESRPLVLWGAGTNGKEMAKLLQERSQSFYWVCNNQKKIGLEVYNVLMRHVSFIQELENPQIMVVVASPKGKEQIRKRLADYKKQPVIDFWFFL</sequence>
<dbReference type="Proteomes" id="UP000036908">
    <property type="component" value="Unassembled WGS sequence"/>
</dbReference>
<dbReference type="PATRIC" id="fig|1566026.4.peg.522"/>
<gene>
    <name evidence="2" type="ORF">OB69_11180</name>
</gene>
<dbReference type="InterPro" id="IPR001173">
    <property type="entry name" value="Glyco_trans_2-like"/>
</dbReference>
<reference evidence="3" key="1">
    <citation type="submission" date="2014-11" db="EMBL/GenBank/DDBJ databases">
        <title>Genome sequencing of Roseivirga sp. D-25.</title>
        <authorList>
            <person name="Selvaratnam C."/>
            <person name="Thevarajoo S."/>
            <person name="Goh K.M."/>
            <person name="Eee R."/>
            <person name="Chan K.-G."/>
            <person name="Chong C.S."/>
        </authorList>
    </citation>
    <scope>NUCLEOTIDE SEQUENCE [LARGE SCALE GENOMIC DNA]</scope>
    <source>
        <strain evidence="3">D-25</strain>
    </source>
</reference>
<dbReference type="SUPFAM" id="SSF53448">
    <property type="entry name" value="Nucleotide-diphospho-sugar transferases"/>
    <property type="match status" value="1"/>
</dbReference>
<dbReference type="EMBL" id="JSVA01000010">
    <property type="protein sequence ID" value="KOF02901.1"/>
    <property type="molecule type" value="Genomic_DNA"/>
</dbReference>
<proteinExistence type="predicted"/>
<dbReference type="InterPro" id="IPR029044">
    <property type="entry name" value="Nucleotide-diphossugar_trans"/>
</dbReference>
<comment type="caution">
    <text evidence="2">The sequence shown here is derived from an EMBL/GenBank/DDBJ whole genome shotgun (WGS) entry which is preliminary data.</text>
</comment>
<dbReference type="GO" id="GO:0016758">
    <property type="term" value="F:hexosyltransferase activity"/>
    <property type="evidence" value="ECO:0007669"/>
    <property type="project" value="UniProtKB-ARBA"/>
</dbReference>
<dbReference type="PANTHER" id="PTHR22916">
    <property type="entry name" value="GLYCOSYLTRANSFERASE"/>
    <property type="match status" value="1"/>
</dbReference>
<keyword evidence="3" id="KW-1185">Reference proteome</keyword>
<protein>
    <submittedName>
        <fullName evidence="2">Glycosyl transferase family 2</fullName>
    </submittedName>
</protein>
<organism evidence="2 3">
    <name type="scientific">Roseivirga seohaensis subsp. aquiponti</name>
    <dbReference type="NCBI Taxonomy" id="1566026"/>
    <lineage>
        <taxon>Bacteria</taxon>
        <taxon>Pseudomonadati</taxon>
        <taxon>Bacteroidota</taxon>
        <taxon>Cytophagia</taxon>
        <taxon>Cytophagales</taxon>
        <taxon>Roseivirgaceae</taxon>
        <taxon>Roseivirga</taxon>
    </lineage>
</organism>
<dbReference type="Pfam" id="PF00535">
    <property type="entry name" value="Glycos_transf_2"/>
    <property type="match status" value="1"/>
</dbReference>
<evidence type="ECO:0000259" key="1">
    <source>
        <dbReference type="Pfam" id="PF00535"/>
    </source>
</evidence>